<evidence type="ECO:0000313" key="2">
    <source>
        <dbReference type="EMBL" id="AEO58297.1"/>
    </source>
</evidence>
<accession>G2QDD2</accession>
<name>G2QDD2_THET4</name>
<proteinExistence type="predicted"/>
<dbReference type="KEGG" id="mtm:MYCTH_2110635"/>
<dbReference type="EMBL" id="CP003004">
    <property type="protein sequence ID" value="AEO58297.1"/>
    <property type="molecule type" value="Genomic_DNA"/>
</dbReference>
<dbReference type="GeneID" id="11509576"/>
<evidence type="ECO:0000313" key="3">
    <source>
        <dbReference type="Proteomes" id="UP000007322"/>
    </source>
</evidence>
<dbReference type="Proteomes" id="UP000007322">
    <property type="component" value="Chromosome 3"/>
</dbReference>
<feature type="region of interest" description="Disordered" evidence="1">
    <location>
        <begin position="124"/>
        <end position="145"/>
    </location>
</feature>
<sequence length="236" mass="25805">MPSCHVLRVFDLNKGVVGWGALPRSVLQPGSADANTSLCVVWTRAPGCGRRPIFETTPAHRTQSVIHRSAPAPPSRCSAGDLWDIGFAQSHWYLHDWGSSSVAAGGKNETLTMLKKLVCPSRADSADAEPNTHKEPAQLHTFPPVGRSSNAFNRQTPISASADPQTDIKRISFPRLVAPFSLQLRRHQWFPQSISIRGTDHTLEYRSSGPGSATKTLRRAMSLSPINLKILVLGER</sequence>
<protein>
    <submittedName>
        <fullName evidence="2">Uncharacterized protein</fullName>
    </submittedName>
</protein>
<dbReference type="RefSeq" id="XP_003663542.1">
    <property type="nucleotide sequence ID" value="XM_003663494.1"/>
</dbReference>
<dbReference type="VEuPathDB" id="FungiDB:MYCTH_2110635"/>
<organism evidence="2 3">
    <name type="scientific">Thermothelomyces thermophilus (strain ATCC 42464 / BCRC 31852 / DSM 1799)</name>
    <name type="common">Sporotrichum thermophile</name>
    <dbReference type="NCBI Taxonomy" id="573729"/>
    <lineage>
        <taxon>Eukaryota</taxon>
        <taxon>Fungi</taxon>
        <taxon>Dikarya</taxon>
        <taxon>Ascomycota</taxon>
        <taxon>Pezizomycotina</taxon>
        <taxon>Sordariomycetes</taxon>
        <taxon>Sordariomycetidae</taxon>
        <taxon>Sordariales</taxon>
        <taxon>Chaetomiaceae</taxon>
        <taxon>Thermothelomyces</taxon>
    </lineage>
</organism>
<evidence type="ECO:0000256" key="1">
    <source>
        <dbReference type="SAM" id="MobiDB-lite"/>
    </source>
</evidence>
<gene>
    <name evidence="2" type="ORF">MYCTH_2110635</name>
</gene>
<dbReference type="HOGENOM" id="CLU_1176104_0_0_1"/>
<dbReference type="InParanoid" id="G2QDD2"/>
<reference evidence="2 3" key="1">
    <citation type="journal article" date="2011" name="Nat. Biotechnol.">
        <title>Comparative genomic analysis of the thermophilic biomass-degrading fungi Myceliophthora thermophila and Thielavia terrestris.</title>
        <authorList>
            <person name="Berka R.M."/>
            <person name="Grigoriev I.V."/>
            <person name="Otillar R."/>
            <person name="Salamov A."/>
            <person name="Grimwood J."/>
            <person name="Reid I."/>
            <person name="Ishmael N."/>
            <person name="John T."/>
            <person name="Darmond C."/>
            <person name="Moisan M.-C."/>
            <person name="Henrissat B."/>
            <person name="Coutinho P.M."/>
            <person name="Lombard V."/>
            <person name="Natvig D.O."/>
            <person name="Lindquist E."/>
            <person name="Schmutz J."/>
            <person name="Lucas S."/>
            <person name="Harris P."/>
            <person name="Powlowski J."/>
            <person name="Bellemare A."/>
            <person name="Taylor D."/>
            <person name="Butler G."/>
            <person name="de Vries R.P."/>
            <person name="Allijn I.E."/>
            <person name="van den Brink J."/>
            <person name="Ushinsky S."/>
            <person name="Storms R."/>
            <person name="Powell A.J."/>
            <person name="Paulsen I.T."/>
            <person name="Elbourne L.D.H."/>
            <person name="Baker S.E."/>
            <person name="Magnuson J."/>
            <person name="LaBoissiere S."/>
            <person name="Clutterbuck A.J."/>
            <person name="Martinez D."/>
            <person name="Wogulis M."/>
            <person name="de Leon A.L."/>
            <person name="Rey M.W."/>
            <person name="Tsang A."/>
        </authorList>
    </citation>
    <scope>NUCLEOTIDE SEQUENCE [LARGE SCALE GENOMIC DNA]</scope>
    <source>
        <strain evidence="3">ATCC 42464 / BCRC 31852 / DSM 1799</strain>
    </source>
</reference>
<dbReference type="AlphaFoldDB" id="G2QDD2"/>
<keyword evidence="3" id="KW-1185">Reference proteome</keyword>